<feature type="non-terminal residue" evidence="1">
    <location>
        <position position="102"/>
    </location>
</feature>
<proteinExistence type="predicted"/>
<organism evidence="1">
    <name type="scientific">marine sediment metagenome</name>
    <dbReference type="NCBI Taxonomy" id="412755"/>
    <lineage>
        <taxon>unclassified sequences</taxon>
        <taxon>metagenomes</taxon>
        <taxon>ecological metagenomes</taxon>
    </lineage>
</organism>
<reference evidence="1" key="1">
    <citation type="journal article" date="2014" name="Front. Microbiol.">
        <title>High frequency of phylogenetically diverse reductive dehalogenase-homologous genes in deep subseafloor sedimentary metagenomes.</title>
        <authorList>
            <person name="Kawai M."/>
            <person name="Futagami T."/>
            <person name="Toyoda A."/>
            <person name="Takaki Y."/>
            <person name="Nishi S."/>
            <person name="Hori S."/>
            <person name="Arai W."/>
            <person name="Tsubouchi T."/>
            <person name="Morono Y."/>
            <person name="Uchiyama I."/>
            <person name="Ito T."/>
            <person name="Fujiyama A."/>
            <person name="Inagaki F."/>
            <person name="Takami H."/>
        </authorList>
    </citation>
    <scope>NUCLEOTIDE SEQUENCE</scope>
    <source>
        <strain evidence="1">Expedition CK06-06</strain>
    </source>
</reference>
<comment type="caution">
    <text evidence="1">The sequence shown here is derived from an EMBL/GenBank/DDBJ whole genome shotgun (WGS) entry which is preliminary data.</text>
</comment>
<evidence type="ECO:0000313" key="1">
    <source>
        <dbReference type="EMBL" id="GAH46182.1"/>
    </source>
</evidence>
<dbReference type="EMBL" id="BARU01006231">
    <property type="protein sequence ID" value="GAH46182.1"/>
    <property type="molecule type" value="Genomic_DNA"/>
</dbReference>
<protein>
    <submittedName>
        <fullName evidence="1">Uncharacterized protein</fullName>
    </submittedName>
</protein>
<dbReference type="AlphaFoldDB" id="X1FMI2"/>
<gene>
    <name evidence="1" type="ORF">S03H2_12236</name>
</gene>
<name>X1FMI2_9ZZZZ</name>
<accession>X1FMI2</accession>
<sequence length="102" mass="12273">MNIEQLRIKQLSFEENRQDIKKDFKELERLRSKFVTKFNYDKIKNLTIEKYVVGHGGKDTFCYWLETKLMELGKIKGGTTADKKFGVYFSKDYDEYKTIPKW</sequence>